<accession>A0ABQ7HXA6</accession>
<dbReference type="InterPro" id="IPR003096">
    <property type="entry name" value="SM22_calponin"/>
</dbReference>
<dbReference type="SUPFAM" id="SSF47576">
    <property type="entry name" value="Calponin-homology domain, CH-domain"/>
    <property type="match status" value="1"/>
</dbReference>
<comment type="caution">
    <text evidence="2">The sequence shown here is derived from an EMBL/GenBank/DDBJ whole genome shotgun (WGS) entry which is preliminary data.</text>
</comment>
<sequence length="178" mass="20030">MEDNKELILWISELTGEQILSDNIYEILRDGVLLCKIANIISPNSCKYTNSKLPFKHMENISNFLNFASKIVGVPSHELFQTIDLVEGKNIKSVITCLYSLSRNAQKKGIFSGPFIGPKLSEKQTYEFSEEVLLKANATIPQTSGKFVDFTEYTINSGVPRQIGGEYRKASDNKENNK</sequence>
<dbReference type="SMART" id="SM00033">
    <property type="entry name" value="CH"/>
    <property type="match status" value="1"/>
</dbReference>
<organism evidence="2 3">
    <name type="scientific">Astathelohania contejeani</name>
    <dbReference type="NCBI Taxonomy" id="164912"/>
    <lineage>
        <taxon>Eukaryota</taxon>
        <taxon>Fungi</taxon>
        <taxon>Fungi incertae sedis</taxon>
        <taxon>Microsporidia</taxon>
        <taxon>Astathelohaniidae</taxon>
        <taxon>Astathelohania</taxon>
    </lineage>
</organism>
<dbReference type="InterPro" id="IPR001715">
    <property type="entry name" value="CH_dom"/>
</dbReference>
<keyword evidence="3" id="KW-1185">Reference proteome</keyword>
<dbReference type="PANTHER" id="PTHR47385">
    <property type="entry name" value="CALPONIN"/>
    <property type="match status" value="1"/>
</dbReference>
<reference evidence="2 3" key="1">
    <citation type="submission" date="2019-01" db="EMBL/GenBank/DDBJ databases">
        <title>Genomes sequencing and comparative genomics of infectious freshwater microsporidia, Cucumispora dikerogammari and Thelohania contejeani.</title>
        <authorList>
            <person name="Cormier A."/>
            <person name="Giraud I."/>
            <person name="Wattier R."/>
            <person name="Teixeira M."/>
            <person name="Grandjean F."/>
            <person name="Rigaud T."/>
            <person name="Cordaux R."/>
        </authorList>
    </citation>
    <scope>NUCLEOTIDE SEQUENCE [LARGE SCALE GENOMIC DNA]</scope>
    <source>
        <strain evidence="2">T1</strain>
        <tissue evidence="2">Spores</tissue>
    </source>
</reference>
<dbReference type="PANTHER" id="PTHR47385:SF14">
    <property type="entry name" value="TRANSGELIN"/>
    <property type="match status" value="1"/>
</dbReference>
<name>A0ABQ7HXA6_9MICR</name>
<dbReference type="EMBL" id="SBIQ01000178">
    <property type="protein sequence ID" value="KAF7682801.1"/>
    <property type="molecule type" value="Genomic_DNA"/>
</dbReference>
<evidence type="ECO:0000313" key="2">
    <source>
        <dbReference type="EMBL" id="KAF7682801.1"/>
    </source>
</evidence>
<gene>
    <name evidence="2" type="primary">MYPH</name>
    <name evidence="2" type="ORF">TCON_1989</name>
</gene>
<protein>
    <submittedName>
        <fullName evidence="2">Myophilin</fullName>
    </submittedName>
</protein>
<feature type="domain" description="Calponin-homology (CH)" evidence="1">
    <location>
        <begin position="1"/>
        <end position="106"/>
    </location>
</feature>
<dbReference type="InterPro" id="IPR050606">
    <property type="entry name" value="Calponin-like"/>
</dbReference>
<evidence type="ECO:0000313" key="3">
    <source>
        <dbReference type="Proteomes" id="UP001516464"/>
    </source>
</evidence>
<dbReference type="Pfam" id="PF00307">
    <property type="entry name" value="CH"/>
    <property type="match status" value="1"/>
</dbReference>
<dbReference type="PRINTS" id="PR00888">
    <property type="entry name" value="SM22CALPONIN"/>
</dbReference>
<evidence type="ECO:0000259" key="1">
    <source>
        <dbReference type="PROSITE" id="PS50021"/>
    </source>
</evidence>
<dbReference type="PROSITE" id="PS50021">
    <property type="entry name" value="CH"/>
    <property type="match status" value="1"/>
</dbReference>
<dbReference type="InterPro" id="IPR036872">
    <property type="entry name" value="CH_dom_sf"/>
</dbReference>
<dbReference type="Gene3D" id="1.10.418.10">
    <property type="entry name" value="Calponin-like domain"/>
    <property type="match status" value="1"/>
</dbReference>
<dbReference type="Proteomes" id="UP001516464">
    <property type="component" value="Unassembled WGS sequence"/>
</dbReference>
<proteinExistence type="predicted"/>